<evidence type="ECO:0000313" key="1">
    <source>
        <dbReference type="EMBL" id="MPN61740.1"/>
    </source>
</evidence>
<dbReference type="AlphaFoldDB" id="A0A645JF78"/>
<name>A0A645JF78_9ZZZZ</name>
<gene>
    <name evidence="1" type="ORF">SDC9_209482</name>
</gene>
<dbReference type="EMBL" id="VSSQ01138770">
    <property type="protein sequence ID" value="MPN61740.1"/>
    <property type="molecule type" value="Genomic_DNA"/>
</dbReference>
<proteinExistence type="predicted"/>
<comment type="caution">
    <text evidence="1">The sequence shown here is derived from an EMBL/GenBank/DDBJ whole genome shotgun (WGS) entry which is preliminary data.</text>
</comment>
<accession>A0A645JF78</accession>
<sequence>MMASPESFYEACNTIRSLRIRILKLIGQSVIKSYRQTPDDTTFLSDIVKEELSALSQIVQVDTIMDVSDIRISISYTNRPCAL</sequence>
<organism evidence="1">
    <name type="scientific">bioreactor metagenome</name>
    <dbReference type="NCBI Taxonomy" id="1076179"/>
    <lineage>
        <taxon>unclassified sequences</taxon>
        <taxon>metagenomes</taxon>
        <taxon>ecological metagenomes</taxon>
    </lineage>
</organism>
<reference evidence="1" key="1">
    <citation type="submission" date="2019-08" db="EMBL/GenBank/DDBJ databases">
        <authorList>
            <person name="Kucharzyk K."/>
            <person name="Murdoch R.W."/>
            <person name="Higgins S."/>
            <person name="Loffler F."/>
        </authorList>
    </citation>
    <scope>NUCLEOTIDE SEQUENCE</scope>
</reference>
<protein>
    <submittedName>
        <fullName evidence="1">Uncharacterized protein</fullName>
    </submittedName>
</protein>